<protein>
    <submittedName>
        <fullName evidence="1">1_t:CDS:1</fullName>
    </submittedName>
</protein>
<reference evidence="1" key="1">
    <citation type="submission" date="2021-06" db="EMBL/GenBank/DDBJ databases">
        <authorList>
            <person name="Kallberg Y."/>
            <person name="Tangrot J."/>
            <person name="Rosling A."/>
        </authorList>
    </citation>
    <scope>NUCLEOTIDE SEQUENCE</scope>
    <source>
        <strain evidence="1">CL356</strain>
    </source>
</reference>
<evidence type="ECO:0000313" key="2">
    <source>
        <dbReference type="Proteomes" id="UP000789525"/>
    </source>
</evidence>
<feature type="non-terminal residue" evidence="1">
    <location>
        <position position="78"/>
    </location>
</feature>
<keyword evidence="2" id="KW-1185">Reference proteome</keyword>
<organism evidence="1 2">
    <name type="scientific">Acaulospora colombiana</name>
    <dbReference type="NCBI Taxonomy" id="27376"/>
    <lineage>
        <taxon>Eukaryota</taxon>
        <taxon>Fungi</taxon>
        <taxon>Fungi incertae sedis</taxon>
        <taxon>Mucoromycota</taxon>
        <taxon>Glomeromycotina</taxon>
        <taxon>Glomeromycetes</taxon>
        <taxon>Diversisporales</taxon>
        <taxon>Acaulosporaceae</taxon>
        <taxon>Acaulospora</taxon>
    </lineage>
</organism>
<sequence>TIEEVAVDVATTRWTSAIALAILCYDTVLTLGDEVSFGRFLAGAFDTPLEDGQSSTTYILDQADLAQKMECNKIIPIS</sequence>
<accession>A0ACA9QXI1</accession>
<proteinExistence type="predicted"/>
<dbReference type="EMBL" id="CAJVPT010063019">
    <property type="protein sequence ID" value="CAG8767917.1"/>
    <property type="molecule type" value="Genomic_DNA"/>
</dbReference>
<evidence type="ECO:0000313" key="1">
    <source>
        <dbReference type="EMBL" id="CAG8767917.1"/>
    </source>
</evidence>
<feature type="non-terminal residue" evidence="1">
    <location>
        <position position="1"/>
    </location>
</feature>
<comment type="caution">
    <text evidence="1">The sequence shown here is derived from an EMBL/GenBank/DDBJ whole genome shotgun (WGS) entry which is preliminary data.</text>
</comment>
<gene>
    <name evidence="1" type="ORF">ACOLOM_LOCUS13577</name>
</gene>
<dbReference type="Proteomes" id="UP000789525">
    <property type="component" value="Unassembled WGS sequence"/>
</dbReference>
<name>A0ACA9QXI1_9GLOM</name>